<evidence type="ECO:0000259" key="1">
    <source>
        <dbReference type="Pfam" id="PF01726"/>
    </source>
</evidence>
<evidence type="ECO:0000313" key="2">
    <source>
        <dbReference type="EMBL" id="RKP54933.1"/>
    </source>
</evidence>
<dbReference type="OrthoDB" id="1956263at2"/>
<evidence type="ECO:0000313" key="3">
    <source>
        <dbReference type="Proteomes" id="UP000282076"/>
    </source>
</evidence>
<dbReference type="InterPro" id="IPR036390">
    <property type="entry name" value="WH_DNA-bd_sf"/>
</dbReference>
<reference evidence="2 3" key="1">
    <citation type="submission" date="2018-10" db="EMBL/GenBank/DDBJ databases">
        <title>Cohnella sp. M2MS4P-1, whole genome shotgun sequence.</title>
        <authorList>
            <person name="Tuo L."/>
        </authorList>
    </citation>
    <scope>NUCLEOTIDE SEQUENCE [LARGE SCALE GENOMIC DNA]</scope>
    <source>
        <strain evidence="2 3">M2MS4P-1</strain>
    </source>
</reference>
<dbReference type="GO" id="GO:0006508">
    <property type="term" value="P:proteolysis"/>
    <property type="evidence" value="ECO:0007669"/>
    <property type="project" value="InterPro"/>
</dbReference>
<sequence length="82" mass="9130">MVGPTKKQLLIIDQIEKHIANHKYSPTVRELAAVVGMSSSSTMHAHLSSMLKKGLIEWEPTRPRTLKVLKKDNVSKNHSLGS</sequence>
<proteinExistence type="predicted"/>
<accession>A0A494Y0S3</accession>
<dbReference type="EMBL" id="RBZM01000004">
    <property type="protein sequence ID" value="RKP54933.1"/>
    <property type="molecule type" value="Genomic_DNA"/>
</dbReference>
<dbReference type="Gene3D" id="1.10.10.10">
    <property type="entry name" value="Winged helix-like DNA-binding domain superfamily/Winged helix DNA-binding domain"/>
    <property type="match status" value="1"/>
</dbReference>
<gene>
    <name evidence="2" type="ORF">D7Z26_06745</name>
</gene>
<dbReference type="Proteomes" id="UP000282076">
    <property type="component" value="Unassembled WGS sequence"/>
</dbReference>
<organism evidence="2 3">
    <name type="scientific">Cohnella endophytica</name>
    <dbReference type="NCBI Taxonomy" id="2419778"/>
    <lineage>
        <taxon>Bacteria</taxon>
        <taxon>Bacillati</taxon>
        <taxon>Bacillota</taxon>
        <taxon>Bacilli</taxon>
        <taxon>Bacillales</taxon>
        <taxon>Paenibacillaceae</taxon>
        <taxon>Cohnella</taxon>
    </lineage>
</organism>
<feature type="domain" description="LexA repressor DNA-binding" evidence="1">
    <location>
        <begin position="5"/>
        <end position="65"/>
    </location>
</feature>
<dbReference type="RefSeq" id="WP_120975312.1">
    <property type="nucleotide sequence ID" value="NZ_RBZM01000004.1"/>
</dbReference>
<name>A0A494Y0S3_9BACL</name>
<keyword evidence="3" id="KW-1185">Reference proteome</keyword>
<dbReference type="AlphaFoldDB" id="A0A494Y0S3"/>
<dbReference type="Pfam" id="PF01726">
    <property type="entry name" value="LexA_DNA_bind"/>
    <property type="match status" value="1"/>
</dbReference>
<dbReference type="InterPro" id="IPR036388">
    <property type="entry name" value="WH-like_DNA-bd_sf"/>
</dbReference>
<dbReference type="InterPro" id="IPR006199">
    <property type="entry name" value="LexA_DNA-bd_dom"/>
</dbReference>
<dbReference type="SUPFAM" id="SSF46785">
    <property type="entry name" value="Winged helix' DNA-binding domain"/>
    <property type="match status" value="1"/>
</dbReference>
<comment type="caution">
    <text evidence="2">The sequence shown here is derived from an EMBL/GenBank/DDBJ whole genome shotgun (WGS) entry which is preliminary data.</text>
</comment>
<protein>
    <submittedName>
        <fullName evidence="2">Transcriptional regulator</fullName>
    </submittedName>
</protein>
<dbReference type="GO" id="GO:0004252">
    <property type="term" value="F:serine-type endopeptidase activity"/>
    <property type="evidence" value="ECO:0007669"/>
    <property type="project" value="InterPro"/>
</dbReference>